<feature type="region of interest" description="Disordered" evidence="1">
    <location>
        <begin position="549"/>
        <end position="568"/>
    </location>
</feature>
<feature type="compositionally biased region" description="Low complexity" evidence="1">
    <location>
        <begin position="335"/>
        <end position="345"/>
    </location>
</feature>
<evidence type="ECO:0000313" key="3">
    <source>
        <dbReference type="EMBL" id="WNR62148.1"/>
    </source>
</evidence>
<name>A0AA96RQQ8_9VIRU</name>
<dbReference type="Pfam" id="PF25720">
    <property type="entry name" value="Herpes_ORF28"/>
    <property type="match status" value="1"/>
</dbReference>
<protein>
    <submittedName>
        <fullName evidence="3">Capsid maturation protease</fullName>
    </submittedName>
</protein>
<reference evidence="3" key="1">
    <citation type="journal article" date="2023" name="Pathogens">
        <title>A New Sturgeon Herpesvirus from Juvenile Lake Sturgeon Acipenser fulvescens Displaying Epithelial Skin Lesions.</title>
        <authorList>
            <person name="Clouthier S."/>
            <person name="Tomczyk M."/>
            <person name="Schroeder T."/>
            <person name="Klassen C."/>
            <person name="Dufresne A."/>
            <person name="Emmenegger E."/>
            <person name="Nalpathamkalam T."/>
            <person name="Wang Z."/>
            <person name="Thiruvahindrapuram B."/>
        </authorList>
    </citation>
    <scope>NUCLEOTIDE SEQUENCE</scope>
    <source>
        <strain evidence="3">NB 2015</strain>
    </source>
</reference>
<keyword evidence="3" id="KW-0378">Hydrolase</keyword>
<dbReference type="GO" id="GO:0008233">
    <property type="term" value="F:peptidase activity"/>
    <property type="evidence" value="ECO:0007669"/>
    <property type="project" value="UniProtKB-KW"/>
</dbReference>
<feature type="compositionally biased region" description="Polar residues" evidence="1">
    <location>
        <begin position="315"/>
        <end position="328"/>
    </location>
</feature>
<proteinExistence type="predicted"/>
<dbReference type="GO" id="GO:0006508">
    <property type="term" value="P:proteolysis"/>
    <property type="evidence" value="ECO:0007669"/>
    <property type="project" value="UniProtKB-KW"/>
</dbReference>
<sequence>MEALAKKGASKIDQDGFIWVKRPDQSAGVYNPALTTYKHISPAEFENVVDKQLSVPQFCDKCFGKSSYALPALHQHYKSFVVGTCCIFSDQEQITDTQIPGDLTKATIDKYQQPLKVCSTMTQRSPGDFKYAHEMSIGKVLGYWHVHKHDQIYLNVVAGLDETSELTKRCITTFKNSFKNSIIPCGLSLGTGDIGFNEIILECSLVVVPARKGCFAKLITAENLSATMESFCFKPHAQMCNLLLASFGTVDSPHDKSDDIETFYKTHIESLNNYIKLLKLVYAHKGETVIEQYLKDGETIHQQLVGEPPKILSANMQVNNNDQPSGAMTQGPPGGSQQQSIQQQGTWFSPPPVLQAPQYPHPGFVTPVHHLQQFHSKPHQGFSSDTVYNGYQPIQIPPAYSPYNMYGGLMYPGFMPNNMHSQYGFQHPPQYTPRNSEQDINEKLMESLGLKKKEENLLQDGLRTLINSVIESHLGEKKAIKRSHDSDELLAQPFKKHQKNQPQDPIETIVSTPFGQHNPGVEVMDKITDMSSRVSTLTETLLELVKKGEKEKQPHVVDQPTLEPPPPGITVMPPTVSIVPPPTINPTCGSPQNILTASLPLQSTKPHLSKQNTQTNFMNLFKM</sequence>
<evidence type="ECO:0000256" key="1">
    <source>
        <dbReference type="SAM" id="MobiDB-lite"/>
    </source>
</evidence>
<evidence type="ECO:0000259" key="2">
    <source>
        <dbReference type="Pfam" id="PF25720"/>
    </source>
</evidence>
<accession>A0AA96RQQ8</accession>
<feature type="domain" description="ORF28 N-terminal" evidence="2">
    <location>
        <begin position="34"/>
        <end position="242"/>
    </location>
</feature>
<organism evidence="3">
    <name type="scientific">Acipenser herpesvirus 2</name>
    <dbReference type="NCBI Taxonomy" id="3078846"/>
    <lineage>
        <taxon>Viruses</taxon>
        <taxon>Duplodnaviria</taxon>
        <taxon>Heunggongvirae</taxon>
        <taxon>Peploviricota</taxon>
        <taxon>Herviviricetes</taxon>
        <taxon>Herpesvirales</taxon>
    </lineage>
</organism>
<reference evidence="3" key="2">
    <citation type="submission" date="2023-07" db="EMBL/GenBank/DDBJ databases">
        <authorList>
            <person name="Clouthier S."/>
            <person name="Tomczyk M."/>
            <person name="Schroeder T."/>
            <person name="Klassen C."/>
            <person name="Dufresne A."/>
            <person name="Emmenegger E."/>
            <person name="Nalpathamkalam T."/>
            <person name="Wang Z."/>
            <person name="Thiruvahindrapuram B."/>
        </authorList>
    </citation>
    <scope>NUCLEOTIDE SEQUENCE</scope>
    <source>
        <strain evidence="3">NB 2015</strain>
    </source>
</reference>
<dbReference type="InterPro" id="IPR057863">
    <property type="entry name" value="ORF28_N"/>
</dbReference>
<feature type="region of interest" description="Disordered" evidence="1">
    <location>
        <begin position="315"/>
        <end position="353"/>
    </location>
</feature>
<dbReference type="EMBL" id="OR242758">
    <property type="protein sequence ID" value="WNR62148.1"/>
    <property type="molecule type" value="Genomic_DNA"/>
</dbReference>
<keyword evidence="3" id="KW-0645">Protease</keyword>